<reference evidence="1" key="2">
    <citation type="submission" date="2025-09" db="UniProtKB">
        <authorList>
            <consortium name="Ensembl"/>
        </authorList>
    </citation>
    <scope>IDENTIFICATION</scope>
</reference>
<proteinExistence type="predicted"/>
<evidence type="ECO:0000313" key="2">
    <source>
        <dbReference type="Proteomes" id="UP000261580"/>
    </source>
</evidence>
<organism evidence="1 2">
    <name type="scientific">Neolamprologus brichardi</name>
    <name type="common">Fairy cichlid</name>
    <name type="synonym">Lamprologus brichardi</name>
    <dbReference type="NCBI Taxonomy" id="32507"/>
    <lineage>
        <taxon>Eukaryota</taxon>
        <taxon>Metazoa</taxon>
        <taxon>Chordata</taxon>
        <taxon>Craniata</taxon>
        <taxon>Vertebrata</taxon>
        <taxon>Euteleostomi</taxon>
        <taxon>Actinopterygii</taxon>
        <taxon>Neopterygii</taxon>
        <taxon>Teleostei</taxon>
        <taxon>Neoteleostei</taxon>
        <taxon>Acanthomorphata</taxon>
        <taxon>Ovalentaria</taxon>
        <taxon>Cichlomorphae</taxon>
        <taxon>Cichliformes</taxon>
        <taxon>Cichlidae</taxon>
        <taxon>African cichlids</taxon>
        <taxon>Pseudocrenilabrinae</taxon>
        <taxon>Lamprologini</taxon>
        <taxon>Neolamprologus</taxon>
    </lineage>
</organism>
<name>A0A3Q4ML80_NEOBR</name>
<accession>A0A3Q4ML80</accession>
<sequence length="214" mass="24544">ERSNSTCNAAVGDHTSTVTYISRVEQLQITVLLNMIIFCLKSWALKLPTCPASKLAYKTFDEISDVLKRLLNLTPLAIAEWFRFYKRNESNIEFILEYMAELHRLGEHCHVGEYALRNRLVCGLSNEANLKWLFTEYRLTLTCNLEISIFMENTAHKLSAQVKAGVVFDEEKEVTNIPFLAEQNADVPPAIHHQQGVEQLGLWSLHSSHRHLEM</sequence>
<reference evidence="1" key="1">
    <citation type="submission" date="2025-08" db="UniProtKB">
        <authorList>
            <consortium name="Ensembl"/>
        </authorList>
    </citation>
    <scope>IDENTIFICATION</scope>
</reference>
<dbReference type="AlphaFoldDB" id="A0A3Q4ML80"/>
<protein>
    <submittedName>
        <fullName evidence="1">Uncharacterized protein</fullName>
    </submittedName>
</protein>
<keyword evidence="2" id="KW-1185">Reference proteome</keyword>
<dbReference type="Proteomes" id="UP000261580">
    <property type="component" value="Unassembled WGS sequence"/>
</dbReference>
<evidence type="ECO:0000313" key="1">
    <source>
        <dbReference type="Ensembl" id="ENSNBRP00000013529.1"/>
    </source>
</evidence>
<dbReference type="Ensembl" id="ENSNBRT00000013903.1">
    <property type="protein sequence ID" value="ENSNBRP00000013529.1"/>
    <property type="gene ID" value="ENSNBRG00000010490.1"/>
</dbReference>
<dbReference type="STRING" id="32507.ENSNBRP00000013529"/>